<dbReference type="VEuPathDB" id="FungiDB:F4678DRAFT_465798"/>
<evidence type="ECO:0000313" key="3">
    <source>
        <dbReference type="Proteomes" id="UP001148614"/>
    </source>
</evidence>
<dbReference type="EMBL" id="JANPWZ010001556">
    <property type="protein sequence ID" value="KAJ3564899.1"/>
    <property type="molecule type" value="Genomic_DNA"/>
</dbReference>
<feature type="compositionally biased region" description="Basic and acidic residues" evidence="1">
    <location>
        <begin position="241"/>
        <end position="255"/>
    </location>
</feature>
<reference evidence="2" key="1">
    <citation type="submission" date="2022-07" db="EMBL/GenBank/DDBJ databases">
        <title>Genome Sequence of Xylaria arbuscula.</title>
        <authorList>
            <person name="Buettner E."/>
        </authorList>
    </citation>
    <scope>NUCLEOTIDE SEQUENCE</scope>
    <source>
        <strain evidence="2">VT107</strain>
    </source>
</reference>
<organism evidence="2 3">
    <name type="scientific">Xylaria arbuscula</name>
    <dbReference type="NCBI Taxonomy" id="114810"/>
    <lineage>
        <taxon>Eukaryota</taxon>
        <taxon>Fungi</taxon>
        <taxon>Dikarya</taxon>
        <taxon>Ascomycota</taxon>
        <taxon>Pezizomycotina</taxon>
        <taxon>Sordariomycetes</taxon>
        <taxon>Xylariomycetidae</taxon>
        <taxon>Xylariales</taxon>
        <taxon>Xylariaceae</taxon>
        <taxon>Xylaria</taxon>
    </lineage>
</organism>
<keyword evidence="3" id="KW-1185">Reference proteome</keyword>
<name>A0A9W8NA15_9PEZI</name>
<feature type="region of interest" description="Disordered" evidence="1">
    <location>
        <begin position="239"/>
        <end position="362"/>
    </location>
</feature>
<evidence type="ECO:0000256" key="1">
    <source>
        <dbReference type="SAM" id="MobiDB-lite"/>
    </source>
</evidence>
<proteinExistence type="predicted"/>
<accession>A0A9W8NA15</accession>
<evidence type="ECO:0000313" key="2">
    <source>
        <dbReference type="EMBL" id="KAJ3564899.1"/>
    </source>
</evidence>
<sequence length="481" mass="54284">MTSLELWKAVVSKSQGIHKMPPKPIDQGSKPTSQKLTTASQPPNSDLMTQSQNMGHLHLPVAAPPILPQFDSTVDKASSVYRPLFRNRADAEAAEAYLKSKYNVRDTTTMDIPNTDHENEGYIRMMYVAVYDMGQTLDAVGSDSHSAIFKDCYSEGSLHIVLWKLLGLIGDAQRGICRLPPWYTPEGPIYKKYGSFLERFRDVELALRQSKAACRSLLSELDFPARLAWHPVKELRRKKDNQKINERKRIQKEEDAQASQGGNKVVKKVQPRKRPSHSQANIQPQSSRRTRKPSSRYPTAPTVAPVAAVHAPTPSQEPPHGYLGPQAGPAAHPSPALQMYQSGYQPGYQSGYQPGYQSGYQPGYPTQPVPLYYQGQYPQQHYGMVQQPPQYHLQMRYQTHDPMLGANPQYHGPADANNITHFKRERDDNGESLTNALTAATTYEEYCHLEQQQRQEHSYMEDLFSENKPDYKLGYNNAANN</sequence>
<feature type="compositionally biased region" description="Basic residues" evidence="1">
    <location>
        <begin position="265"/>
        <end position="276"/>
    </location>
</feature>
<feature type="compositionally biased region" description="Polar residues" evidence="1">
    <location>
        <begin position="339"/>
        <end position="360"/>
    </location>
</feature>
<protein>
    <submittedName>
        <fullName evidence="2">Uncharacterized protein</fullName>
    </submittedName>
</protein>
<dbReference type="AlphaFoldDB" id="A0A9W8NA15"/>
<dbReference type="Proteomes" id="UP001148614">
    <property type="component" value="Unassembled WGS sequence"/>
</dbReference>
<feature type="region of interest" description="Disordered" evidence="1">
    <location>
        <begin position="13"/>
        <end position="49"/>
    </location>
</feature>
<feature type="compositionally biased region" description="Polar residues" evidence="1">
    <location>
        <begin position="29"/>
        <end position="49"/>
    </location>
</feature>
<comment type="caution">
    <text evidence="2">The sequence shown here is derived from an EMBL/GenBank/DDBJ whole genome shotgun (WGS) entry which is preliminary data.</text>
</comment>
<gene>
    <name evidence="2" type="ORF">NPX13_g7687</name>
</gene>
<feature type="compositionally biased region" description="Polar residues" evidence="1">
    <location>
        <begin position="277"/>
        <end position="287"/>
    </location>
</feature>
<feature type="compositionally biased region" description="Low complexity" evidence="1">
    <location>
        <begin position="298"/>
        <end position="314"/>
    </location>
</feature>